<reference evidence="1 2" key="1">
    <citation type="journal article" date="2018" name="Proc. R. Soc. B">
        <title>A non-coding region near Follistatin controls head colour polymorphism in the Gouldian finch.</title>
        <authorList>
            <person name="Toomey M.B."/>
            <person name="Marques C.I."/>
            <person name="Andrade P."/>
            <person name="Araujo P.M."/>
            <person name="Sabatino S."/>
            <person name="Gazda M.A."/>
            <person name="Afonso S."/>
            <person name="Lopes R.J."/>
            <person name="Corbo J.C."/>
            <person name="Carneiro M."/>
        </authorList>
    </citation>
    <scope>NUCLEOTIDE SEQUENCE [LARGE SCALE GENOMIC DNA]</scope>
    <source>
        <strain evidence="1">Red01</strain>
        <tissue evidence="1">Muscle</tissue>
    </source>
</reference>
<evidence type="ECO:0000313" key="1">
    <source>
        <dbReference type="EMBL" id="RLV99980.1"/>
    </source>
</evidence>
<dbReference type="Proteomes" id="UP000276834">
    <property type="component" value="Unassembled WGS sequence"/>
</dbReference>
<dbReference type="AlphaFoldDB" id="A0A3L8SDL1"/>
<comment type="caution">
    <text evidence="1">The sequence shown here is derived from an EMBL/GenBank/DDBJ whole genome shotgun (WGS) entry which is preliminary data.</text>
</comment>
<name>A0A3L8SDL1_CHLGU</name>
<evidence type="ECO:0000313" key="2">
    <source>
        <dbReference type="Proteomes" id="UP000276834"/>
    </source>
</evidence>
<keyword evidence="2" id="KW-1185">Reference proteome</keyword>
<protein>
    <submittedName>
        <fullName evidence="1">Uncharacterized protein</fullName>
    </submittedName>
</protein>
<sequence>MAAAAAPRTGLTGGHGRTSQLVLFCKSEARREEAKAGKQLFFEEKDFTTLPLFSPSGAMTGKIEFYIHVVGKHDICTLACHTASGPSTVLHETSLDIPQSVSMQNNPIM</sequence>
<organism evidence="1 2">
    <name type="scientific">Chloebia gouldiae</name>
    <name type="common">Gouldian finch</name>
    <name type="synonym">Erythrura gouldiae</name>
    <dbReference type="NCBI Taxonomy" id="44316"/>
    <lineage>
        <taxon>Eukaryota</taxon>
        <taxon>Metazoa</taxon>
        <taxon>Chordata</taxon>
        <taxon>Craniata</taxon>
        <taxon>Vertebrata</taxon>
        <taxon>Euteleostomi</taxon>
        <taxon>Archelosauria</taxon>
        <taxon>Archosauria</taxon>
        <taxon>Dinosauria</taxon>
        <taxon>Saurischia</taxon>
        <taxon>Theropoda</taxon>
        <taxon>Coelurosauria</taxon>
        <taxon>Aves</taxon>
        <taxon>Neognathae</taxon>
        <taxon>Neoaves</taxon>
        <taxon>Telluraves</taxon>
        <taxon>Australaves</taxon>
        <taxon>Passeriformes</taxon>
        <taxon>Passeroidea</taxon>
        <taxon>Passeridae</taxon>
        <taxon>Chloebia</taxon>
    </lineage>
</organism>
<gene>
    <name evidence="1" type="ORF">DV515_00009273</name>
</gene>
<proteinExistence type="predicted"/>
<dbReference type="EMBL" id="QUSF01000029">
    <property type="protein sequence ID" value="RLV99980.1"/>
    <property type="molecule type" value="Genomic_DNA"/>
</dbReference>
<accession>A0A3L8SDL1</accession>